<dbReference type="EMBL" id="CP119321">
    <property type="protein sequence ID" value="WEK12842.1"/>
    <property type="molecule type" value="Genomic_DNA"/>
</dbReference>
<keyword evidence="1" id="KW-0812">Transmembrane</keyword>
<name>A0AAJ5W1J0_9MICO</name>
<feature type="transmembrane region" description="Helical" evidence="1">
    <location>
        <begin position="251"/>
        <end position="273"/>
    </location>
</feature>
<keyword evidence="1" id="KW-0472">Membrane</keyword>
<feature type="transmembrane region" description="Helical" evidence="1">
    <location>
        <begin position="365"/>
        <end position="388"/>
    </location>
</feature>
<dbReference type="Proteomes" id="UP001213972">
    <property type="component" value="Chromosome"/>
</dbReference>
<sequence length="445" mass="48615">MIAIVVRSARLLAAHWPALLAWILAGTLGHYLVLELASLVGARTALGGILLLPLAALCLVVAYVGMFLVLRRGMPTLRALAPLPDGPRERRRAFLDGVLGGILPFVAFYAAWGFIRDDVADYLNGVHTWLAAWGQNAAVNGLEFDTTGTGDQIGFDIVTATILVAAFVGRWAHKRWKSQLPLWTGVPATYLEVLWVYLAAYILTDLARAVTDWIASRQAMVWLADVRESMVGVLAPVGFVWDAVEWLLGEAGGLILLPVAWLTIAGVIYGQAVRATAPRLRGRVVEHVRTRYDTVPQRVRRRLRDIWLEVTGRFRPIGQAIALMWRAGPVLIAGYVLLYTIVTLGENWLIIGLSRAIGPHPTNTVWQPLSVALVMIVAAVVAPLRVVVIAGTYDRAIRAIASAGDDESEVEDLVVAADRDDDIEMLAEPAGQKDRVGDVVRDDRV</sequence>
<proteinExistence type="predicted"/>
<feature type="transmembrane region" description="Helical" evidence="1">
    <location>
        <begin position="12"/>
        <end position="33"/>
    </location>
</feature>
<reference evidence="2" key="1">
    <citation type="submission" date="2023-03" db="EMBL/GenBank/DDBJ databases">
        <title>Andean soil-derived lignocellulolytic bacterial consortium as a source of novel taxa and putative plastic-active enzymes.</title>
        <authorList>
            <person name="Diaz-Garcia L."/>
            <person name="Chuvochina M."/>
            <person name="Feuerriegel G."/>
            <person name="Bunk B."/>
            <person name="Sproer C."/>
            <person name="Streit W.R."/>
            <person name="Rodriguez L.M."/>
            <person name="Overmann J."/>
            <person name="Jimenez D.J."/>
        </authorList>
    </citation>
    <scope>NUCLEOTIDE SEQUENCE</scope>
    <source>
        <strain evidence="2">MAG 4610</strain>
    </source>
</reference>
<feature type="transmembrane region" description="Helical" evidence="1">
    <location>
        <begin position="93"/>
        <end position="115"/>
    </location>
</feature>
<organism evidence="2 3">
    <name type="scientific">Candidatus Microbacterium phytovorans</name>
    <dbReference type="NCBI Taxonomy" id="3121374"/>
    <lineage>
        <taxon>Bacteria</taxon>
        <taxon>Bacillati</taxon>
        <taxon>Actinomycetota</taxon>
        <taxon>Actinomycetes</taxon>
        <taxon>Micrococcales</taxon>
        <taxon>Microbacteriaceae</taxon>
        <taxon>Microbacterium</taxon>
    </lineage>
</organism>
<evidence type="ECO:0000256" key="1">
    <source>
        <dbReference type="SAM" id="Phobius"/>
    </source>
</evidence>
<accession>A0AAJ5W1J0</accession>
<evidence type="ECO:0000313" key="2">
    <source>
        <dbReference type="EMBL" id="WEK12842.1"/>
    </source>
</evidence>
<evidence type="ECO:0000313" key="3">
    <source>
        <dbReference type="Proteomes" id="UP001213972"/>
    </source>
</evidence>
<feature type="transmembrane region" description="Helical" evidence="1">
    <location>
        <begin position="180"/>
        <end position="203"/>
    </location>
</feature>
<feature type="transmembrane region" description="Helical" evidence="1">
    <location>
        <begin position="45"/>
        <end position="70"/>
    </location>
</feature>
<protein>
    <submittedName>
        <fullName evidence="2">Uncharacterized protein</fullName>
    </submittedName>
</protein>
<feature type="transmembrane region" description="Helical" evidence="1">
    <location>
        <begin position="153"/>
        <end position="173"/>
    </location>
</feature>
<feature type="transmembrane region" description="Helical" evidence="1">
    <location>
        <begin position="323"/>
        <end position="345"/>
    </location>
</feature>
<dbReference type="AlphaFoldDB" id="A0AAJ5W1J0"/>
<keyword evidence="1" id="KW-1133">Transmembrane helix</keyword>
<gene>
    <name evidence="2" type="ORF">P0Y48_10250</name>
</gene>